<organism evidence="2 3">
    <name type="scientific">Actinoplanes xinjiangensis</name>
    <dbReference type="NCBI Taxonomy" id="512350"/>
    <lineage>
        <taxon>Bacteria</taxon>
        <taxon>Bacillati</taxon>
        <taxon>Actinomycetota</taxon>
        <taxon>Actinomycetes</taxon>
        <taxon>Micromonosporales</taxon>
        <taxon>Micromonosporaceae</taxon>
        <taxon>Actinoplanes</taxon>
    </lineage>
</organism>
<dbReference type="InterPro" id="IPR029058">
    <property type="entry name" value="AB_hydrolase_fold"/>
</dbReference>
<gene>
    <name evidence="2" type="ORF">BC793_107205</name>
</gene>
<dbReference type="SUPFAM" id="SSF53474">
    <property type="entry name" value="alpha/beta-Hydrolases"/>
    <property type="match status" value="1"/>
</dbReference>
<dbReference type="GO" id="GO:0003824">
    <property type="term" value="F:catalytic activity"/>
    <property type="evidence" value="ECO:0007669"/>
    <property type="project" value="UniProtKB-ARBA"/>
</dbReference>
<dbReference type="EMBL" id="QGGR01000007">
    <property type="protein sequence ID" value="PWK47595.1"/>
    <property type="molecule type" value="Genomic_DNA"/>
</dbReference>
<protein>
    <submittedName>
        <fullName evidence="2">Pimeloyl-ACP methyl ester carboxylesterase</fullName>
    </submittedName>
</protein>
<dbReference type="Pfam" id="PF12697">
    <property type="entry name" value="Abhydrolase_6"/>
    <property type="match status" value="1"/>
</dbReference>
<dbReference type="Gene3D" id="3.40.50.1820">
    <property type="entry name" value="alpha/beta hydrolase"/>
    <property type="match status" value="1"/>
</dbReference>
<keyword evidence="3" id="KW-1185">Reference proteome</keyword>
<reference evidence="2 3" key="1">
    <citation type="submission" date="2018-05" db="EMBL/GenBank/DDBJ databases">
        <title>Genomic Encyclopedia of Archaeal and Bacterial Type Strains, Phase II (KMG-II): from individual species to whole genera.</title>
        <authorList>
            <person name="Goeker M."/>
        </authorList>
    </citation>
    <scope>NUCLEOTIDE SEQUENCE [LARGE SCALE GENOMIC DNA]</scope>
    <source>
        <strain evidence="2 3">DSM 45184</strain>
    </source>
</reference>
<feature type="domain" description="AB hydrolase-1" evidence="1">
    <location>
        <begin position="34"/>
        <end position="265"/>
    </location>
</feature>
<dbReference type="AlphaFoldDB" id="A0A316FHK5"/>
<evidence type="ECO:0000259" key="1">
    <source>
        <dbReference type="Pfam" id="PF12697"/>
    </source>
</evidence>
<dbReference type="InterPro" id="IPR000073">
    <property type="entry name" value="AB_hydrolase_1"/>
</dbReference>
<evidence type="ECO:0000313" key="2">
    <source>
        <dbReference type="EMBL" id="PWK47595.1"/>
    </source>
</evidence>
<dbReference type="Proteomes" id="UP000245697">
    <property type="component" value="Unassembled WGS sequence"/>
</dbReference>
<sequence>MTRPGLNAPVRRVEVHRPDAVLSCLDGGHGDDVVVLLHGLAGSAEEMRPTATALLPGHRVIVVDQRGHGHSTRRPPDLSRRAYADDVAAVVERLAGGRPVTLVGQSMGGHTAMLTAAWHPHLAGRLVLLEAGVGGEGGEDYPAKLGDWFASWPVPFADVPAAAAFLGSTPIARAWIRDLQECADGLRPRFEPEVMRAAIAAVAETARWTEWASVRVPTLLVRGANGTMAEPEARRMLASRPDVSQVVIPGAGHDAHLERHDAWIAALTAFLSGGRGGPAGGHRRG</sequence>
<comment type="caution">
    <text evidence="2">The sequence shown here is derived from an EMBL/GenBank/DDBJ whole genome shotgun (WGS) entry which is preliminary data.</text>
</comment>
<dbReference type="PANTHER" id="PTHR43194">
    <property type="entry name" value="HYDROLASE ALPHA/BETA FOLD FAMILY"/>
    <property type="match status" value="1"/>
</dbReference>
<proteinExistence type="predicted"/>
<accession>A0A316FHK5</accession>
<dbReference type="PRINTS" id="PR00111">
    <property type="entry name" value="ABHYDROLASE"/>
</dbReference>
<dbReference type="InterPro" id="IPR050228">
    <property type="entry name" value="Carboxylesterase_BioH"/>
</dbReference>
<evidence type="ECO:0000313" key="3">
    <source>
        <dbReference type="Proteomes" id="UP000245697"/>
    </source>
</evidence>
<dbReference type="PANTHER" id="PTHR43194:SF2">
    <property type="entry name" value="PEROXISOMAL MEMBRANE PROTEIN LPX1"/>
    <property type="match status" value="1"/>
</dbReference>
<name>A0A316FHK5_9ACTN</name>